<name>A0A3N1GH97_9ACTN</name>
<feature type="transmembrane region" description="Helical" evidence="2">
    <location>
        <begin position="57"/>
        <end position="78"/>
    </location>
</feature>
<dbReference type="EMBL" id="RJKL01000001">
    <property type="protein sequence ID" value="ROP29653.1"/>
    <property type="molecule type" value="Genomic_DNA"/>
</dbReference>
<proteinExistence type="predicted"/>
<dbReference type="Proteomes" id="UP000271683">
    <property type="component" value="Unassembled WGS sequence"/>
</dbReference>
<comment type="caution">
    <text evidence="3">The sequence shown here is derived from an EMBL/GenBank/DDBJ whole genome shotgun (WGS) entry which is preliminary data.</text>
</comment>
<feature type="region of interest" description="Disordered" evidence="1">
    <location>
        <begin position="1"/>
        <end position="52"/>
    </location>
</feature>
<dbReference type="AlphaFoldDB" id="A0A3N1GH97"/>
<evidence type="ECO:0000313" key="4">
    <source>
        <dbReference type="Proteomes" id="UP000271683"/>
    </source>
</evidence>
<evidence type="ECO:0000256" key="1">
    <source>
        <dbReference type="SAM" id="MobiDB-lite"/>
    </source>
</evidence>
<evidence type="ECO:0000256" key="2">
    <source>
        <dbReference type="SAM" id="Phobius"/>
    </source>
</evidence>
<feature type="compositionally biased region" description="Basic and acidic residues" evidence="1">
    <location>
        <begin position="41"/>
        <end position="50"/>
    </location>
</feature>
<keyword evidence="2" id="KW-1133">Transmembrane helix</keyword>
<protein>
    <submittedName>
        <fullName evidence="3">Uncharacterized protein</fullName>
    </submittedName>
</protein>
<gene>
    <name evidence="3" type="ORF">EDD30_2455</name>
</gene>
<reference evidence="3 4" key="1">
    <citation type="submission" date="2018-11" db="EMBL/GenBank/DDBJ databases">
        <title>Sequencing the genomes of 1000 actinobacteria strains.</title>
        <authorList>
            <person name="Klenk H.-P."/>
        </authorList>
    </citation>
    <scope>NUCLEOTIDE SEQUENCE [LARGE SCALE GENOMIC DNA]</scope>
    <source>
        <strain evidence="3 4">DSM 43634</strain>
    </source>
</reference>
<evidence type="ECO:0000313" key="3">
    <source>
        <dbReference type="EMBL" id="ROP29653.1"/>
    </source>
</evidence>
<dbReference type="RefSeq" id="WP_211277895.1">
    <property type="nucleotide sequence ID" value="NZ_RJKL01000001.1"/>
</dbReference>
<keyword evidence="2" id="KW-0812">Transmembrane</keyword>
<keyword evidence="2" id="KW-0472">Membrane</keyword>
<organism evidence="3 4">
    <name type="scientific">Couchioplanes caeruleus</name>
    <dbReference type="NCBI Taxonomy" id="56438"/>
    <lineage>
        <taxon>Bacteria</taxon>
        <taxon>Bacillati</taxon>
        <taxon>Actinomycetota</taxon>
        <taxon>Actinomycetes</taxon>
        <taxon>Micromonosporales</taxon>
        <taxon>Micromonosporaceae</taxon>
        <taxon>Couchioplanes</taxon>
    </lineage>
</organism>
<accession>A0A3N1GH97</accession>
<sequence>MSERPGETPASTAEPADIAPDPSPAEPVEIASDPFPLTEPVEEKAEEKAPRTRTRSIVLGSLLAVSLAGAAVFGYAGWRIATQKDATLQVPPQVGAFKLNTSDNGRSTAEYLQTALSADVDLDRAVGAVYSDGSGNDVLFFGGTTLLWTPENDLDTAFGLISDAQGSVTGLHAVTAGPLGGTMKCGTTKSDGTDMVVCGWADHGSLALAMFPGRSETDSAGLLREIRAATQTRN</sequence>